<dbReference type="Pfam" id="PF05119">
    <property type="entry name" value="Terminase_4"/>
    <property type="match status" value="1"/>
</dbReference>
<comment type="caution">
    <text evidence="2">The sequence shown here is derived from an EMBL/GenBank/DDBJ whole genome shotgun (WGS) entry which is preliminary data.</text>
</comment>
<accession>A0A229TFW7</accession>
<dbReference type="InterPro" id="IPR006448">
    <property type="entry name" value="Phage_term_ssu_P27"/>
</dbReference>
<evidence type="ECO:0000313" key="2">
    <source>
        <dbReference type="EMBL" id="OXM69639.1"/>
    </source>
</evidence>
<feature type="region of interest" description="Disordered" evidence="1">
    <location>
        <begin position="18"/>
        <end position="38"/>
    </location>
</feature>
<evidence type="ECO:0000313" key="3">
    <source>
        <dbReference type="Proteomes" id="UP000215199"/>
    </source>
</evidence>
<organism evidence="2 3">
    <name type="scientific">Amycolatopsis vastitatis</name>
    <dbReference type="NCBI Taxonomy" id="1905142"/>
    <lineage>
        <taxon>Bacteria</taxon>
        <taxon>Bacillati</taxon>
        <taxon>Actinomycetota</taxon>
        <taxon>Actinomycetes</taxon>
        <taxon>Pseudonocardiales</taxon>
        <taxon>Pseudonocardiaceae</taxon>
        <taxon>Amycolatopsis</taxon>
    </lineage>
</organism>
<dbReference type="RefSeq" id="WP_093946964.1">
    <property type="nucleotide sequence ID" value="NZ_NMUL01000007.1"/>
</dbReference>
<feature type="compositionally biased region" description="Basic and acidic residues" evidence="1">
    <location>
        <begin position="134"/>
        <end position="147"/>
    </location>
</feature>
<keyword evidence="3" id="KW-1185">Reference proteome</keyword>
<evidence type="ECO:0000256" key="1">
    <source>
        <dbReference type="SAM" id="MobiDB-lite"/>
    </source>
</evidence>
<name>A0A229TFW7_9PSEU</name>
<gene>
    <name evidence="2" type="ORF">CF165_09015</name>
</gene>
<dbReference type="Proteomes" id="UP000215199">
    <property type="component" value="Unassembled WGS sequence"/>
</dbReference>
<proteinExistence type="predicted"/>
<reference evidence="3" key="1">
    <citation type="submission" date="2017-07" db="EMBL/GenBank/DDBJ databases">
        <title>Comparative genome mining reveals phylogenetic distribution patterns of secondary metabolites in Amycolatopsis.</title>
        <authorList>
            <person name="Adamek M."/>
            <person name="Alanjary M."/>
            <person name="Sales-Ortells H."/>
            <person name="Goodfellow M."/>
            <person name="Bull A.T."/>
            <person name="Kalinowski J."/>
            <person name="Ziemert N."/>
        </authorList>
    </citation>
    <scope>NUCLEOTIDE SEQUENCE [LARGE SCALE GENOMIC DNA]</scope>
    <source>
        <strain evidence="3">H5</strain>
    </source>
</reference>
<sequence length="155" mass="16859">MGRRGVPPKPTALRIIEGDRHTERYNHHEPVPRSGRPECPDDVADAVREVWDYTVAELAAMGIAHACDRDTLICYCEAVVAHRRASALVAKTGVLQKGLHGGFVRNPALVIQRDSAHVIRAFAQEFGLTPSARTRIEQRDGAGRGDEGNPFAGTG</sequence>
<feature type="region of interest" description="Disordered" evidence="1">
    <location>
        <begin position="133"/>
        <end position="155"/>
    </location>
</feature>
<dbReference type="AlphaFoldDB" id="A0A229TFW7"/>
<dbReference type="EMBL" id="NMUL01000007">
    <property type="protein sequence ID" value="OXM69639.1"/>
    <property type="molecule type" value="Genomic_DNA"/>
</dbReference>
<dbReference type="OrthoDB" id="964746at2"/>
<protein>
    <submittedName>
        <fullName evidence="2">Terminase</fullName>
    </submittedName>
</protein>
<dbReference type="NCBIfam" id="TIGR01558">
    <property type="entry name" value="sm_term_P27"/>
    <property type="match status" value="1"/>
</dbReference>